<evidence type="ECO:0000313" key="1">
    <source>
        <dbReference type="EMBL" id="EIJ89737.1"/>
    </source>
</evidence>
<proteinExistence type="predicted"/>
<dbReference type="EMBL" id="GL870876">
    <property type="protein sequence ID" value="EIJ89737.1"/>
    <property type="molecule type" value="Genomic_DNA"/>
</dbReference>
<accession>I3EKJ0</accession>
<dbReference type="VEuPathDB" id="MicrosporidiaDB:NEQG_00507"/>
<dbReference type="InParanoid" id="I3EKJ0"/>
<dbReference type="HOGENOM" id="CLU_2483890_0_0_1"/>
<protein>
    <submittedName>
        <fullName evidence="1">Uncharacterized protein</fullName>
    </submittedName>
</protein>
<dbReference type="AlphaFoldDB" id="I3EKJ0"/>
<organism evidence="1 2">
    <name type="scientific">Nematocida parisii (strain ERTm3)</name>
    <name type="common">Nematode killer fungus</name>
    <dbReference type="NCBI Taxonomy" id="935791"/>
    <lineage>
        <taxon>Eukaryota</taxon>
        <taxon>Fungi</taxon>
        <taxon>Fungi incertae sedis</taxon>
        <taxon>Microsporidia</taxon>
        <taxon>Nematocida</taxon>
    </lineage>
</organism>
<name>I3EKJ0_NEMP3</name>
<keyword evidence="2" id="KW-1185">Reference proteome</keyword>
<evidence type="ECO:0000313" key="2">
    <source>
        <dbReference type="Proteomes" id="UP000002872"/>
    </source>
</evidence>
<gene>
    <name evidence="1" type="ORF">NEQG_00507</name>
</gene>
<sequence length="87" mass="10225">MIFNRLQTLLNWSEMAKNSLFILSNKNHRHRNTYQTILLYYFCSRISCNVAINKFICQIQTLIILGYIQKNAGNKLNNTNRSNGQKI</sequence>
<reference evidence="1" key="1">
    <citation type="submission" date="2011-01" db="EMBL/GenBank/DDBJ databases">
        <title>The Genome Sequence of Nematocida parisii strain ERTm3.</title>
        <authorList>
            <consortium name="The Broad Institute Genome Sequencing Platform"/>
            <consortium name="The Broad Institute Genome Sequencing Center for Infectious Disease"/>
            <person name="Cuomo C."/>
            <person name="Troemel E."/>
            <person name="Young S.K."/>
            <person name="Zeng Q."/>
            <person name="Gargeya S."/>
            <person name="Fitzgerald M."/>
            <person name="Haas B."/>
            <person name="Abouelleil A."/>
            <person name="Alvarado L."/>
            <person name="Arachchi H.M."/>
            <person name="Berlin A."/>
            <person name="Chapman S.B."/>
            <person name="Gearin G."/>
            <person name="Goldberg J."/>
            <person name="Griggs A."/>
            <person name="Gujja S."/>
            <person name="Hansen M."/>
            <person name="Heiman D."/>
            <person name="Howarth C."/>
            <person name="Larimer J."/>
            <person name="Lui A."/>
            <person name="MacDonald P.J.P."/>
            <person name="McCowen C."/>
            <person name="Montmayeur A."/>
            <person name="Murphy C."/>
            <person name="Neiman D."/>
            <person name="Pearson M."/>
            <person name="Priest M."/>
            <person name="Roberts A."/>
            <person name="Saif S."/>
            <person name="Shea T."/>
            <person name="Sisk P."/>
            <person name="Stolte C."/>
            <person name="Sykes S."/>
            <person name="Wortman J."/>
            <person name="Nusbaum C."/>
            <person name="Birren B."/>
        </authorList>
    </citation>
    <scope>NUCLEOTIDE SEQUENCE</scope>
    <source>
        <strain evidence="1">ERTm3</strain>
    </source>
</reference>
<dbReference type="Proteomes" id="UP000002872">
    <property type="component" value="Unassembled WGS sequence"/>
</dbReference>